<feature type="compositionally biased region" description="Basic and acidic residues" evidence="6">
    <location>
        <begin position="75"/>
        <end position="84"/>
    </location>
</feature>
<dbReference type="STRING" id="1447883.A0A2B7XH95"/>
<keyword evidence="8" id="KW-1185">Reference proteome</keyword>
<keyword evidence="4" id="KW-0804">Transcription</keyword>
<organism evidence="7 8">
    <name type="scientific">Polytolypa hystricis (strain UAMH7299)</name>
    <dbReference type="NCBI Taxonomy" id="1447883"/>
    <lineage>
        <taxon>Eukaryota</taxon>
        <taxon>Fungi</taxon>
        <taxon>Dikarya</taxon>
        <taxon>Ascomycota</taxon>
        <taxon>Pezizomycotina</taxon>
        <taxon>Eurotiomycetes</taxon>
        <taxon>Eurotiomycetidae</taxon>
        <taxon>Onygenales</taxon>
        <taxon>Onygenales incertae sedis</taxon>
        <taxon>Polytolypa</taxon>
    </lineage>
</organism>
<dbReference type="OrthoDB" id="20886at2759"/>
<protein>
    <recommendedName>
        <fullName evidence="9">Transcriptional regulatory protein DEP1</fullName>
    </recommendedName>
</protein>
<keyword evidence="5" id="KW-0539">Nucleus</keyword>
<dbReference type="SMART" id="SM01401">
    <property type="entry name" value="Sds3"/>
    <property type="match status" value="1"/>
</dbReference>
<evidence type="ECO:0000256" key="6">
    <source>
        <dbReference type="SAM" id="MobiDB-lite"/>
    </source>
</evidence>
<evidence type="ECO:0008006" key="9">
    <source>
        <dbReference type="Google" id="ProtNLM"/>
    </source>
</evidence>
<keyword evidence="3" id="KW-0805">Transcription regulation</keyword>
<name>A0A2B7XH95_POLH7</name>
<feature type="region of interest" description="Disordered" evidence="6">
    <location>
        <begin position="31"/>
        <end position="301"/>
    </location>
</feature>
<keyword evidence="2" id="KW-0678">Repressor</keyword>
<evidence type="ECO:0000256" key="5">
    <source>
        <dbReference type="ARBA" id="ARBA00023242"/>
    </source>
</evidence>
<feature type="compositionally biased region" description="Acidic residues" evidence="6">
    <location>
        <begin position="46"/>
        <end position="57"/>
    </location>
</feature>
<gene>
    <name evidence="7" type="ORF">AJ80_07891</name>
</gene>
<dbReference type="AlphaFoldDB" id="A0A2B7XH95"/>
<feature type="compositionally biased region" description="Acidic residues" evidence="6">
    <location>
        <begin position="283"/>
        <end position="301"/>
    </location>
</feature>
<dbReference type="Proteomes" id="UP000224634">
    <property type="component" value="Unassembled WGS sequence"/>
</dbReference>
<feature type="compositionally biased region" description="Basic and acidic residues" evidence="6">
    <location>
        <begin position="59"/>
        <end position="68"/>
    </location>
</feature>
<dbReference type="Gene3D" id="1.20.5.1500">
    <property type="match status" value="1"/>
</dbReference>
<evidence type="ECO:0000256" key="3">
    <source>
        <dbReference type="ARBA" id="ARBA00023015"/>
    </source>
</evidence>
<feature type="compositionally biased region" description="Low complexity" evidence="6">
    <location>
        <begin position="498"/>
        <end position="510"/>
    </location>
</feature>
<sequence>MELAEAREATLSRLQDASDRLLVNGHDTRFLDDDMADDARSSSLSDIDETLDTENIYDESPRAERLESEIDSEAETERIDDSPNHTRNKTSIVLSAAGTYGTSPSKLAQSTTYDDLDEEGNKAENSPSKPPRYGKSNGIAAGDDTASVIGRRHSLSTSREVIGKKRKRLNSGEDSGMDMDEDEHVRKRRASLPPDGPVDETLIDVSLPLVDSENPPKNSEGSNDEAFPTDETPDIEPTDLAPRGKKGKKGKRKGKKIKEVDDEVERESVAPGEPEGNGAPEDQQNEEEEPAEAVEEVDDAETVSKIEEEYMRKTTAMDLLVNLEKQFATLRDKIYDERIANLNNELAQLNDPNPTHPEFLRQLGVLENYRDEKIKHEKTLFAYKRSSLCAKSQAERCQVNSSYFQRARDVREQHLERISELQYRIQQDRFQNTSASPDYSIPFPMRRSQQIAQQSAYNREVSVLSGLAKYVGFPSAPVMQPARQQEMDEDFEKMGISTRPSNTTTTTFPQSQPPSIPRSSFIPTTSSTGGRPGAEEEFLEETPWANPQHPIHEPYLKRVGLK</sequence>
<evidence type="ECO:0000313" key="8">
    <source>
        <dbReference type="Proteomes" id="UP000224634"/>
    </source>
</evidence>
<dbReference type="InterPro" id="IPR013907">
    <property type="entry name" value="Sds3"/>
</dbReference>
<evidence type="ECO:0000256" key="1">
    <source>
        <dbReference type="ARBA" id="ARBA00004123"/>
    </source>
</evidence>
<feature type="compositionally biased region" description="Basic and acidic residues" evidence="6">
    <location>
        <begin position="31"/>
        <end position="40"/>
    </location>
</feature>
<proteinExistence type="predicted"/>
<reference evidence="7 8" key="1">
    <citation type="submission" date="2017-10" db="EMBL/GenBank/DDBJ databases">
        <title>Comparative genomics in systemic dimorphic fungi from Ajellomycetaceae.</title>
        <authorList>
            <person name="Munoz J.F."/>
            <person name="Mcewen J.G."/>
            <person name="Clay O.K."/>
            <person name="Cuomo C.A."/>
        </authorList>
    </citation>
    <scope>NUCLEOTIDE SEQUENCE [LARGE SCALE GENOMIC DNA]</scope>
    <source>
        <strain evidence="7 8">UAMH7299</strain>
    </source>
</reference>
<feature type="compositionally biased region" description="Low complexity" evidence="6">
    <location>
        <begin position="517"/>
        <end position="527"/>
    </location>
</feature>
<comment type="caution">
    <text evidence="7">The sequence shown here is derived from an EMBL/GenBank/DDBJ whole genome shotgun (WGS) entry which is preliminary data.</text>
</comment>
<accession>A0A2B7XH95</accession>
<feature type="compositionally biased region" description="Acidic residues" evidence="6">
    <location>
        <begin position="227"/>
        <end position="237"/>
    </location>
</feature>
<feature type="region of interest" description="Disordered" evidence="6">
    <location>
        <begin position="498"/>
        <end position="553"/>
    </location>
</feature>
<evidence type="ECO:0000313" key="7">
    <source>
        <dbReference type="EMBL" id="PGH08295.1"/>
    </source>
</evidence>
<feature type="compositionally biased region" description="Basic residues" evidence="6">
    <location>
        <begin position="243"/>
        <end position="256"/>
    </location>
</feature>
<comment type="subcellular location">
    <subcellularLocation>
        <location evidence="1">Nucleus</location>
    </subcellularLocation>
</comment>
<evidence type="ECO:0000256" key="2">
    <source>
        <dbReference type="ARBA" id="ARBA00022491"/>
    </source>
</evidence>
<dbReference type="PANTHER" id="PTHR21964">
    <property type="entry name" value="BREAST CANCER METASTASIS-SUPPRESSOR 1"/>
    <property type="match status" value="1"/>
</dbReference>
<dbReference type="Pfam" id="PF08598">
    <property type="entry name" value="Sds3"/>
    <property type="match status" value="1"/>
</dbReference>
<feature type="compositionally biased region" description="Polar residues" evidence="6">
    <location>
        <begin position="100"/>
        <end position="113"/>
    </location>
</feature>
<dbReference type="GO" id="GO:0010468">
    <property type="term" value="P:regulation of gene expression"/>
    <property type="evidence" value="ECO:0007669"/>
    <property type="project" value="UniProtKB-ARBA"/>
</dbReference>
<dbReference type="GO" id="GO:0005654">
    <property type="term" value="C:nucleoplasm"/>
    <property type="evidence" value="ECO:0007669"/>
    <property type="project" value="UniProtKB-ARBA"/>
</dbReference>
<evidence type="ECO:0000256" key="4">
    <source>
        <dbReference type="ARBA" id="ARBA00023163"/>
    </source>
</evidence>
<dbReference type="EMBL" id="PDNA01000161">
    <property type="protein sequence ID" value="PGH08295.1"/>
    <property type="molecule type" value="Genomic_DNA"/>
</dbReference>